<dbReference type="InterPro" id="IPR025263">
    <property type="entry name" value="YhdP_central"/>
</dbReference>
<dbReference type="Pfam" id="PF13116">
    <property type="entry name" value="YhdP"/>
    <property type="match status" value="1"/>
</dbReference>
<dbReference type="AlphaFoldDB" id="A0A447QKF4"/>
<evidence type="ECO:0000313" key="2">
    <source>
        <dbReference type="EMBL" id="VEA70373.1"/>
    </source>
</evidence>
<evidence type="ECO:0000259" key="1">
    <source>
        <dbReference type="Pfam" id="PF13116"/>
    </source>
</evidence>
<name>A0A447QKF4_SERRU</name>
<dbReference type="EMBL" id="LR134155">
    <property type="protein sequence ID" value="VEA70373.1"/>
    <property type="molecule type" value="Genomic_DNA"/>
</dbReference>
<gene>
    <name evidence="2" type="ORF">NCTC9419_01870</name>
</gene>
<dbReference type="PANTHER" id="PTHR38690:SF1">
    <property type="entry name" value="PROTEASE"/>
    <property type="match status" value="1"/>
</dbReference>
<dbReference type="PANTHER" id="PTHR38690">
    <property type="entry name" value="PROTEASE-RELATED"/>
    <property type="match status" value="1"/>
</dbReference>
<dbReference type="InterPro" id="IPR011836">
    <property type="entry name" value="YhdP"/>
</dbReference>
<sequence length="124" mass="13729">MTLTTPQLLLGGQAWHQLELAARQQFGGVNVSAKGKEVDGSVLIADSGPWRADINYLYYNPQFADDQPAPLAAPPSAPAQRVSFRGWPSVMLRCQSCWILGRSWQGRGRCEERRRYADAGARPD</sequence>
<reference evidence="2 3" key="1">
    <citation type="submission" date="2018-12" db="EMBL/GenBank/DDBJ databases">
        <authorList>
            <consortium name="Pathogen Informatics"/>
        </authorList>
    </citation>
    <scope>NUCLEOTIDE SEQUENCE [LARGE SCALE GENOMIC DNA]</scope>
    <source>
        <strain evidence="2 3">NCTC9419</strain>
    </source>
</reference>
<protein>
    <recommendedName>
        <fullName evidence="1">YhdP central domain-containing protein</fullName>
    </recommendedName>
</protein>
<dbReference type="Proteomes" id="UP000271603">
    <property type="component" value="Chromosome"/>
</dbReference>
<proteinExistence type="predicted"/>
<accession>A0A447QKF4</accession>
<evidence type="ECO:0000313" key="3">
    <source>
        <dbReference type="Proteomes" id="UP000271603"/>
    </source>
</evidence>
<organism evidence="2 3">
    <name type="scientific">Serratia rubidaea</name>
    <name type="common">Serratia marinorubra</name>
    <dbReference type="NCBI Taxonomy" id="61652"/>
    <lineage>
        <taxon>Bacteria</taxon>
        <taxon>Pseudomonadati</taxon>
        <taxon>Pseudomonadota</taxon>
        <taxon>Gammaproteobacteria</taxon>
        <taxon>Enterobacterales</taxon>
        <taxon>Yersiniaceae</taxon>
        <taxon>Serratia</taxon>
    </lineage>
</organism>
<feature type="domain" description="YhdP central" evidence="1">
    <location>
        <begin position="2"/>
        <end position="103"/>
    </location>
</feature>